<evidence type="ECO:0000313" key="2">
    <source>
        <dbReference type="EMBL" id="TCN59856.1"/>
    </source>
</evidence>
<organism evidence="3 5">
    <name type="scientific">Flavobacterium circumlabens</name>
    <dbReference type="NCBI Taxonomy" id="2133765"/>
    <lineage>
        <taxon>Bacteria</taxon>
        <taxon>Pseudomonadati</taxon>
        <taxon>Bacteroidota</taxon>
        <taxon>Flavobacteriia</taxon>
        <taxon>Flavobacteriales</taxon>
        <taxon>Flavobacteriaceae</taxon>
        <taxon>Flavobacterium</taxon>
    </lineage>
</organism>
<name>A0A4Y7UGX4_9FLAO</name>
<keyword evidence="1" id="KW-0812">Transmembrane</keyword>
<accession>A0A4Y7UGX4</accession>
<keyword evidence="4" id="KW-1185">Reference proteome</keyword>
<gene>
    <name evidence="3" type="ORF">D0809_07995</name>
    <name evidence="2" type="ORF">EV142_102476</name>
</gene>
<evidence type="ECO:0000313" key="4">
    <source>
        <dbReference type="Proteomes" id="UP000295270"/>
    </source>
</evidence>
<reference evidence="2" key="3">
    <citation type="submission" date="2019-03" db="EMBL/GenBank/DDBJ databases">
        <authorList>
            <person name="Whitman W."/>
            <person name="Huntemann M."/>
            <person name="Clum A."/>
            <person name="Pillay M."/>
            <person name="Palaniappan K."/>
            <person name="Varghese N."/>
            <person name="Mikhailova N."/>
            <person name="Stamatis D."/>
            <person name="Reddy T."/>
            <person name="Daum C."/>
            <person name="Shapiro N."/>
            <person name="Ivanova N."/>
            <person name="Kyrpides N."/>
            <person name="Woyke T."/>
        </authorList>
    </citation>
    <scope>NUCLEOTIDE SEQUENCE</scope>
    <source>
        <strain evidence="2">P5626</strain>
    </source>
</reference>
<dbReference type="EMBL" id="QWDN01000002">
    <property type="protein sequence ID" value="TEB45109.1"/>
    <property type="molecule type" value="Genomic_DNA"/>
</dbReference>
<reference evidence="2 4" key="1">
    <citation type="journal article" date="2015" name="Stand. Genomic Sci.">
        <title>Genomic Encyclopedia of Bacterial and Archaeal Type Strains, Phase III: the genomes of soil and plant-associated and newly described type strains.</title>
        <authorList>
            <person name="Whitman W.B."/>
            <person name="Woyke T."/>
            <person name="Klenk H.P."/>
            <person name="Zhou Y."/>
            <person name="Lilburn T.G."/>
            <person name="Beck B.J."/>
            <person name="De Vos P."/>
            <person name="Vandamme P."/>
            <person name="Eisen J.A."/>
            <person name="Garrity G."/>
            <person name="Hugenholtz P."/>
            <person name="Kyrpides N.C."/>
        </authorList>
    </citation>
    <scope>NUCLEOTIDE SEQUENCE [LARGE SCALE GENOMIC DNA]</scope>
    <source>
        <strain evidence="2 4">P5626</strain>
    </source>
</reference>
<comment type="caution">
    <text evidence="3">The sequence shown here is derived from an EMBL/GenBank/DDBJ whole genome shotgun (WGS) entry which is preliminary data.</text>
</comment>
<dbReference type="RefSeq" id="WP_132033840.1">
    <property type="nucleotide sequence ID" value="NZ_QWDN01000002.1"/>
</dbReference>
<keyword evidence="1" id="KW-1133">Transmembrane helix</keyword>
<sequence>MKKIKIGIVIVIMIFFWYSFDYIWYRNFKHFYELSLNDRILDIKQGKGGIKIVIKRIKDDNFYIYCDNEEYLKIGDSISKKSKSDEIKIYRKSVNTLNWSYYKSIYISKKLDFYSLIIKK</sequence>
<keyword evidence="1" id="KW-0472">Membrane</keyword>
<evidence type="ECO:0000256" key="1">
    <source>
        <dbReference type="SAM" id="Phobius"/>
    </source>
</evidence>
<dbReference type="Proteomes" id="UP000298340">
    <property type="component" value="Unassembled WGS sequence"/>
</dbReference>
<proteinExistence type="predicted"/>
<dbReference type="OrthoDB" id="9948055at2"/>
<dbReference type="EMBL" id="SLWA01000002">
    <property type="protein sequence ID" value="TCN59856.1"/>
    <property type="molecule type" value="Genomic_DNA"/>
</dbReference>
<reference evidence="3 5" key="2">
    <citation type="journal article" date="2018" name="Syst. Appl. Microbiol.">
        <title>Flavobacterium circumlabens sp. nov. and Flavobacterium cupreum sp. nov., two psychrotrophic species isolated from Antarctic environmental samples.</title>
        <authorList>
            <person name="Kralova S."/>
            <person name="Busse H.J."/>
            <person name="Svec P."/>
            <person name="Maslanova I."/>
            <person name="Stankova E."/>
            <person name="Bartak M."/>
            <person name="Sedlacek I."/>
        </authorList>
    </citation>
    <scope>NUCLEOTIDE SEQUENCE [LARGE SCALE GENOMIC DNA]</scope>
    <source>
        <strain evidence="3 5">CCM 8828</strain>
    </source>
</reference>
<evidence type="ECO:0000313" key="5">
    <source>
        <dbReference type="Proteomes" id="UP000298340"/>
    </source>
</evidence>
<dbReference type="Proteomes" id="UP000295270">
    <property type="component" value="Unassembled WGS sequence"/>
</dbReference>
<evidence type="ECO:0000313" key="3">
    <source>
        <dbReference type="EMBL" id="TEB45109.1"/>
    </source>
</evidence>
<dbReference type="AlphaFoldDB" id="A0A4Y7UGX4"/>
<protein>
    <submittedName>
        <fullName evidence="3">Uncharacterized protein</fullName>
    </submittedName>
</protein>
<feature type="transmembrane region" description="Helical" evidence="1">
    <location>
        <begin position="6"/>
        <end position="25"/>
    </location>
</feature>